<evidence type="ECO:0000256" key="1">
    <source>
        <dbReference type="RuleBase" id="RU000487"/>
    </source>
</evidence>
<dbReference type="OrthoDB" id="5132116at2759"/>
<dbReference type="Gene3D" id="3.30.420.40">
    <property type="match status" value="2"/>
</dbReference>
<proteinExistence type="inferred from homology"/>
<protein>
    <recommendedName>
        <fullName evidence="4">Actin-like protein</fullName>
    </recommendedName>
</protein>
<dbReference type="AlphaFoldDB" id="A0A9N9LUA7"/>
<keyword evidence="3" id="KW-1185">Reference proteome</keyword>
<evidence type="ECO:0000313" key="3">
    <source>
        <dbReference type="Proteomes" id="UP000701801"/>
    </source>
</evidence>
<name>A0A9N9LUA7_9HELO</name>
<dbReference type="FunFam" id="3.30.420.40:FF:000058">
    <property type="entry name" value="Putative actin-related protein 5"/>
    <property type="match status" value="1"/>
</dbReference>
<comment type="similarity">
    <text evidence="1">Belongs to the actin family.</text>
</comment>
<dbReference type="SUPFAM" id="SSF53067">
    <property type="entry name" value="Actin-like ATPase domain"/>
    <property type="match status" value="2"/>
</dbReference>
<dbReference type="Gene3D" id="3.90.640.10">
    <property type="entry name" value="Actin, Chain A, domain 4"/>
    <property type="match status" value="1"/>
</dbReference>
<dbReference type="FunFam" id="3.30.420.40:FF:000050">
    <property type="entry name" value="Actin, alpha skeletal muscle"/>
    <property type="match status" value="1"/>
</dbReference>
<dbReference type="InterPro" id="IPR043129">
    <property type="entry name" value="ATPase_NBD"/>
</dbReference>
<dbReference type="SMART" id="SM00268">
    <property type="entry name" value="ACTIN"/>
    <property type="match status" value="1"/>
</dbReference>
<dbReference type="EMBL" id="CAJVRM010000275">
    <property type="protein sequence ID" value="CAG8978746.1"/>
    <property type="molecule type" value="Genomic_DNA"/>
</dbReference>
<comment type="caution">
    <text evidence="2">The sequence shown here is derived from an EMBL/GenBank/DDBJ whole genome shotgun (WGS) entry which is preliminary data.</text>
</comment>
<reference evidence="2" key="1">
    <citation type="submission" date="2021-07" db="EMBL/GenBank/DDBJ databases">
        <authorList>
            <person name="Durling M."/>
        </authorList>
    </citation>
    <scope>NUCLEOTIDE SEQUENCE</scope>
</reference>
<evidence type="ECO:0000313" key="2">
    <source>
        <dbReference type="EMBL" id="CAG8978746.1"/>
    </source>
</evidence>
<dbReference type="PRINTS" id="PR00190">
    <property type="entry name" value="ACTIN"/>
</dbReference>
<evidence type="ECO:0008006" key="4">
    <source>
        <dbReference type="Google" id="ProtNLM"/>
    </source>
</evidence>
<gene>
    <name evidence="2" type="ORF">HYALB_00011507</name>
</gene>
<organism evidence="2 3">
    <name type="scientific">Hymenoscyphus albidus</name>
    <dbReference type="NCBI Taxonomy" id="595503"/>
    <lineage>
        <taxon>Eukaryota</taxon>
        <taxon>Fungi</taxon>
        <taxon>Dikarya</taxon>
        <taxon>Ascomycota</taxon>
        <taxon>Pezizomycotina</taxon>
        <taxon>Leotiomycetes</taxon>
        <taxon>Helotiales</taxon>
        <taxon>Helotiaceae</taxon>
        <taxon>Hymenoscyphus</taxon>
    </lineage>
</organism>
<dbReference type="Pfam" id="PF00022">
    <property type="entry name" value="Actin"/>
    <property type="match status" value="1"/>
</dbReference>
<sequence>MAPKCVVFDNGSGTIKAGFCGNQTPKVISPSIIGHSKDQKKETYIGSEAQSRRGLLSIQYPIEQGNITNYDDLEKLWQHIFVNELQVDSKEQRIFASTASFTQKSQHERITERLFEKFKTPAYFTAWSAVMALAAQNRDTGVVWDSGFGTSHVVPVHDGTPLHNIAGRFDVAGDDISDYMKQILNQREGSAFSKLSQVDQKEAANAIKEKIGYVAQDYEYDIQIAARPEKSLDKNYELPDGKNITVGRERFMAPEANFQVTLVGLSQPALSAEIFNSVMKAKASLRPKLFGNIVFAGGNTLFPGFKRRLQKELTGNSSLAGIQVKIEAPDNRLYSVWAGGSMLASLRTFENHWISKEEYAEVGASIVHRKCL</sequence>
<dbReference type="PANTHER" id="PTHR11937">
    <property type="entry name" value="ACTIN"/>
    <property type="match status" value="1"/>
</dbReference>
<dbReference type="InterPro" id="IPR004000">
    <property type="entry name" value="Actin"/>
</dbReference>
<accession>A0A9N9LUA7</accession>
<dbReference type="Proteomes" id="UP000701801">
    <property type="component" value="Unassembled WGS sequence"/>
</dbReference>